<feature type="transmembrane region" description="Helical" evidence="6">
    <location>
        <begin position="312"/>
        <end position="332"/>
    </location>
</feature>
<name>A0A0F2M9E4_SPOSC</name>
<dbReference type="KEGG" id="ssck:SPSK_02427"/>
<proteinExistence type="inferred from homology"/>
<dbReference type="GeneID" id="27664576"/>
<dbReference type="EMBL" id="AXCR01000006">
    <property type="protein sequence ID" value="KJR86262.1"/>
    <property type="molecule type" value="Genomic_DNA"/>
</dbReference>
<feature type="transmembrane region" description="Helical" evidence="6">
    <location>
        <begin position="435"/>
        <end position="453"/>
    </location>
</feature>
<evidence type="ECO:0000313" key="9">
    <source>
        <dbReference type="Proteomes" id="UP000033710"/>
    </source>
</evidence>
<dbReference type="InterPro" id="IPR005828">
    <property type="entry name" value="MFS_sugar_transport-like"/>
</dbReference>
<dbReference type="VEuPathDB" id="FungiDB:SPSK_02427"/>
<feature type="transmembrane region" description="Helical" evidence="6">
    <location>
        <begin position="248"/>
        <end position="269"/>
    </location>
</feature>
<dbReference type="Proteomes" id="UP000033710">
    <property type="component" value="Unassembled WGS sequence"/>
</dbReference>
<evidence type="ECO:0000256" key="5">
    <source>
        <dbReference type="ARBA" id="ARBA00023136"/>
    </source>
</evidence>
<dbReference type="InterPro" id="IPR050360">
    <property type="entry name" value="MFS_Sugar_Transporters"/>
</dbReference>
<evidence type="ECO:0000256" key="2">
    <source>
        <dbReference type="ARBA" id="ARBA00010992"/>
    </source>
</evidence>
<reference evidence="8 9" key="2">
    <citation type="journal article" date="2015" name="Eukaryot. Cell">
        <title>Asexual propagation of a virulent clone complex in a human and feline outbreak of sporotrichosis.</title>
        <authorList>
            <person name="Teixeira Mde M."/>
            <person name="Rodrigues A.M."/>
            <person name="Tsui C.K."/>
            <person name="de Almeida L.G."/>
            <person name="Van Diepeningen A.D."/>
            <person name="van den Ende B.G."/>
            <person name="Fernandes G.F."/>
            <person name="Kano R."/>
            <person name="Hamelin R.C."/>
            <person name="Lopes-Bezerra L.M."/>
            <person name="Vasconcelos A.T."/>
            <person name="de Hoog S."/>
            <person name="de Camargo Z.P."/>
            <person name="Felipe M.S."/>
        </authorList>
    </citation>
    <scope>NUCLEOTIDE SEQUENCE [LARGE SCALE GENOMIC DNA]</scope>
    <source>
        <strain evidence="8 9">1099-18</strain>
    </source>
</reference>
<feature type="transmembrane region" description="Helical" evidence="6">
    <location>
        <begin position="66"/>
        <end position="84"/>
    </location>
</feature>
<evidence type="ECO:0000259" key="7">
    <source>
        <dbReference type="PROSITE" id="PS50850"/>
    </source>
</evidence>
<feature type="transmembrane region" description="Helical" evidence="6">
    <location>
        <begin position="96"/>
        <end position="113"/>
    </location>
</feature>
<dbReference type="SUPFAM" id="SSF103473">
    <property type="entry name" value="MFS general substrate transporter"/>
    <property type="match status" value="1"/>
</dbReference>
<dbReference type="PANTHER" id="PTHR48022:SF15">
    <property type="entry name" value="ALPHA-GLUCOSIDE TRANSPORTER, PUTATIVE (AFU_ORTHOLOGUE AFUA_5G00500)-RELATED"/>
    <property type="match status" value="1"/>
</dbReference>
<comment type="similarity">
    <text evidence="2">Belongs to the major facilitator superfamily. Sugar transporter (TC 2.A.1.1) family.</text>
</comment>
<evidence type="ECO:0000256" key="1">
    <source>
        <dbReference type="ARBA" id="ARBA00004141"/>
    </source>
</evidence>
<evidence type="ECO:0000256" key="6">
    <source>
        <dbReference type="SAM" id="Phobius"/>
    </source>
</evidence>
<keyword evidence="5 6" id="KW-0472">Membrane</keyword>
<evidence type="ECO:0000256" key="4">
    <source>
        <dbReference type="ARBA" id="ARBA00022989"/>
    </source>
</evidence>
<evidence type="ECO:0000313" key="8">
    <source>
        <dbReference type="EMBL" id="KJR86262.1"/>
    </source>
</evidence>
<accession>A0A0F2M9E4</accession>
<feature type="transmembrane region" description="Helical" evidence="6">
    <location>
        <begin position="281"/>
        <end position="300"/>
    </location>
</feature>
<feature type="transmembrane region" description="Helical" evidence="6">
    <location>
        <begin position="39"/>
        <end position="59"/>
    </location>
</feature>
<keyword evidence="4 6" id="KW-1133">Transmembrane helix</keyword>
<sequence>MQGFDIVAGGQLASLPAFKEKFGIKHDGTYIIPAHYLSAWNSIAPATEVVTTFIFVPLLDKFGRKWGILAAMLISCAGVVLQQMADNWRVHLAGRGVNGIAIGMMFTISPLWIGETCRPELRGFFLCFFNTSIVVGQFAIVIVAEGSSHITTKWQWWLPVVAMYFFPQSPYWLIRHGRPDDAKKSLRRIYGFKEAEYYDIEVTRIQEEIRLTSQLHGYDDSKPPRRFLGVRVEEELQCFDKMNRKRTFTAIFCASAQQMIGATFVIGYATYFLQLIGIGNYFAASSALYAVMLLSSIAAFPLTEMYGRRFLIVRPQFVLCFMLLIIGILGCVPNKAKASWGIVAILYVWAIIYQLSIGATGFVLASEVATMRLRAATQGLVTITNSIWGLISKFLSPKTRAIAEKLIPLTLNDLVQFTVPYMINTDAGNLGGKVGFIFLGLGLMAAVGGYYLFPETKGLSFEQIDELYAMKVHPKHFKKVAEEAAGRHIIPEFNMPSVLADKEGVQVETV</sequence>
<dbReference type="InterPro" id="IPR036259">
    <property type="entry name" value="MFS_trans_sf"/>
</dbReference>
<feature type="transmembrane region" description="Helical" evidence="6">
    <location>
        <begin position="156"/>
        <end position="174"/>
    </location>
</feature>
<dbReference type="RefSeq" id="XP_016588938.1">
    <property type="nucleotide sequence ID" value="XM_016729299.1"/>
</dbReference>
<dbReference type="Gene3D" id="1.20.1250.20">
    <property type="entry name" value="MFS general substrate transporter like domains"/>
    <property type="match status" value="2"/>
</dbReference>
<protein>
    <submittedName>
        <fullName evidence="8">MFS transporter</fullName>
    </submittedName>
</protein>
<dbReference type="GO" id="GO:0016020">
    <property type="term" value="C:membrane"/>
    <property type="evidence" value="ECO:0007669"/>
    <property type="project" value="UniProtKB-SubCell"/>
</dbReference>
<dbReference type="Pfam" id="PF00083">
    <property type="entry name" value="Sugar_tr"/>
    <property type="match status" value="1"/>
</dbReference>
<dbReference type="PROSITE" id="PS50850">
    <property type="entry name" value="MFS"/>
    <property type="match status" value="1"/>
</dbReference>
<feature type="transmembrane region" description="Helical" evidence="6">
    <location>
        <begin position="125"/>
        <end position="144"/>
    </location>
</feature>
<keyword evidence="3 6" id="KW-0812">Transmembrane</keyword>
<dbReference type="OrthoDB" id="6612291at2759"/>
<reference evidence="8 9" key="1">
    <citation type="journal article" date="2014" name="BMC Genomics">
        <title>Comparative genomics of the major fungal agents of human and animal Sporotrichosis: Sporothrix schenckii and Sporothrix brasiliensis.</title>
        <authorList>
            <person name="Teixeira M.M."/>
            <person name="de Almeida L.G."/>
            <person name="Kubitschek-Barreira P."/>
            <person name="Alves F.L."/>
            <person name="Kioshima E.S."/>
            <person name="Abadio A.K."/>
            <person name="Fernandes L."/>
            <person name="Derengowski L.S."/>
            <person name="Ferreira K.S."/>
            <person name="Souza R.C."/>
            <person name="Ruiz J.C."/>
            <person name="de Andrade N.C."/>
            <person name="Paes H.C."/>
            <person name="Nicola A.M."/>
            <person name="Albuquerque P."/>
            <person name="Gerber A.L."/>
            <person name="Martins V.P."/>
            <person name="Peconick L.D."/>
            <person name="Neto A.V."/>
            <person name="Chaucanez C.B."/>
            <person name="Silva P.A."/>
            <person name="Cunha O.L."/>
            <person name="de Oliveira F.F."/>
            <person name="dos Santos T.C."/>
            <person name="Barros A.L."/>
            <person name="Soares M.A."/>
            <person name="de Oliveira L.M."/>
            <person name="Marini M.M."/>
            <person name="Villalobos-Duno H."/>
            <person name="Cunha M.M."/>
            <person name="de Hoog S."/>
            <person name="da Silveira J.F."/>
            <person name="Henrissat B."/>
            <person name="Nino-Vega G.A."/>
            <person name="Cisalpino P.S."/>
            <person name="Mora-Montes H.M."/>
            <person name="Almeida S.R."/>
            <person name="Stajich J.E."/>
            <person name="Lopes-Bezerra L.M."/>
            <person name="Vasconcelos A.T."/>
            <person name="Felipe M.S."/>
        </authorList>
    </citation>
    <scope>NUCLEOTIDE SEQUENCE [LARGE SCALE GENOMIC DNA]</scope>
    <source>
        <strain evidence="8 9">1099-18</strain>
    </source>
</reference>
<organism evidence="8 9">
    <name type="scientific">Sporothrix schenckii 1099-18</name>
    <dbReference type="NCBI Taxonomy" id="1397361"/>
    <lineage>
        <taxon>Eukaryota</taxon>
        <taxon>Fungi</taxon>
        <taxon>Dikarya</taxon>
        <taxon>Ascomycota</taxon>
        <taxon>Pezizomycotina</taxon>
        <taxon>Sordariomycetes</taxon>
        <taxon>Sordariomycetidae</taxon>
        <taxon>Ophiostomatales</taxon>
        <taxon>Ophiostomataceae</taxon>
        <taxon>Sporothrix</taxon>
    </lineage>
</organism>
<dbReference type="GO" id="GO:0005351">
    <property type="term" value="F:carbohydrate:proton symporter activity"/>
    <property type="evidence" value="ECO:0007669"/>
    <property type="project" value="TreeGrafter"/>
</dbReference>
<dbReference type="AlphaFoldDB" id="A0A0F2M9E4"/>
<evidence type="ECO:0000256" key="3">
    <source>
        <dbReference type="ARBA" id="ARBA00022692"/>
    </source>
</evidence>
<feature type="transmembrane region" description="Helical" evidence="6">
    <location>
        <begin position="338"/>
        <end position="364"/>
    </location>
</feature>
<feature type="domain" description="Major facilitator superfamily (MFS) profile" evidence="7">
    <location>
        <begin position="1"/>
        <end position="457"/>
    </location>
</feature>
<gene>
    <name evidence="8" type="ORF">SPSK_02427</name>
</gene>
<dbReference type="PANTHER" id="PTHR48022">
    <property type="entry name" value="PLASTIDIC GLUCOSE TRANSPORTER 4"/>
    <property type="match status" value="1"/>
</dbReference>
<comment type="caution">
    <text evidence="8">The sequence shown here is derived from an EMBL/GenBank/DDBJ whole genome shotgun (WGS) entry which is preliminary data.</text>
</comment>
<comment type="subcellular location">
    <subcellularLocation>
        <location evidence="1">Membrane</location>
        <topology evidence="1">Multi-pass membrane protein</topology>
    </subcellularLocation>
</comment>
<dbReference type="InterPro" id="IPR020846">
    <property type="entry name" value="MFS_dom"/>
</dbReference>